<dbReference type="RefSeq" id="WP_127488500.1">
    <property type="nucleotide sequence ID" value="NZ_CP022572.1"/>
</dbReference>
<name>A0A3T0I3B8_9BACI</name>
<dbReference type="AlphaFoldDB" id="A0A3T0I3B8"/>
<feature type="domain" description="DUF4931" evidence="1">
    <location>
        <begin position="8"/>
        <end position="131"/>
    </location>
</feature>
<dbReference type="KEGG" id="nmk:CHR53_22840"/>
<organism evidence="3 4">
    <name type="scientific">Neobacillus mesonae</name>
    <dbReference type="NCBI Taxonomy" id="1193713"/>
    <lineage>
        <taxon>Bacteria</taxon>
        <taxon>Bacillati</taxon>
        <taxon>Bacillota</taxon>
        <taxon>Bacilli</taxon>
        <taxon>Bacillales</taxon>
        <taxon>Bacillaceae</taxon>
        <taxon>Neobacillus</taxon>
    </lineage>
</organism>
<dbReference type="InterPro" id="IPR046322">
    <property type="entry name" value="DUF4931"/>
</dbReference>
<dbReference type="OrthoDB" id="1803128at2"/>
<dbReference type="InterPro" id="IPR012361">
    <property type="entry name" value="GalT_short"/>
</dbReference>
<dbReference type="PIRSF" id="PIRSF031505">
    <property type="entry name" value="GalT_short"/>
    <property type="match status" value="1"/>
</dbReference>
<dbReference type="Pfam" id="PF16285">
    <property type="entry name" value="DUF4931_N"/>
    <property type="match status" value="1"/>
</dbReference>
<sequence length="259" mass="29973">MEMKHLHFNTSIGAKKPESIRNKEAACPFCARDELTNIIEVDEPIILLKNKYPVLENAYQTVLIESDDCHGDLSTYPKEHLHKLFRFGIEHWLDLEASGIYRSVIFFKNHGPLSGGSIAHPHMQIVGLDDIDYKETVDPEMFEGIVIAEEENGPRFTLSTKPRVGFYEFNIEMTDACYQERFAEYLQIAVHYILNHFPFKANSYNVFFYHINGNIYAKVVPRFVTTPLYIGYGLPQVPNNLEWMAEELSRIYFNVPQTV</sequence>
<dbReference type="Proteomes" id="UP000282892">
    <property type="component" value="Chromosome"/>
</dbReference>
<dbReference type="Pfam" id="PF20956">
    <property type="entry name" value="DUF4931_C"/>
    <property type="match status" value="1"/>
</dbReference>
<dbReference type="SUPFAM" id="SSF54197">
    <property type="entry name" value="HIT-like"/>
    <property type="match status" value="1"/>
</dbReference>
<accession>A0A3T0I3B8</accession>
<dbReference type="EMBL" id="CP022572">
    <property type="protein sequence ID" value="AZU63858.1"/>
    <property type="molecule type" value="Genomic_DNA"/>
</dbReference>
<proteinExistence type="predicted"/>
<protein>
    <submittedName>
        <fullName evidence="3">DUF4931 domain-containing protein</fullName>
    </submittedName>
</protein>
<reference evidence="3 4" key="1">
    <citation type="submission" date="2017-07" db="EMBL/GenBank/DDBJ databases">
        <title>The complete genome sequence of Bacillus mesonae strain H20-5, an efficient strain improving plant abiotic stress resistance.</title>
        <authorList>
            <person name="Kim S.Y."/>
            <person name="Song H."/>
            <person name="Sang M.K."/>
            <person name="Weon H.-Y."/>
            <person name="Song J."/>
        </authorList>
    </citation>
    <scope>NUCLEOTIDE SEQUENCE [LARGE SCALE GENOMIC DNA]</scope>
    <source>
        <strain evidence="3 4">H20-5</strain>
    </source>
</reference>
<evidence type="ECO:0000259" key="2">
    <source>
        <dbReference type="Pfam" id="PF20956"/>
    </source>
</evidence>
<dbReference type="STRING" id="1193713.GCA_001636315_01466"/>
<feature type="domain" description="DUF4931" evidence="2">
    <location>
        <begin position="135"/>
        <end position="253"/>
    </location>
</feature>
<dbReference type="InterPro" id="IPR049285">
    <property type="entry name" value="DUF4931_C"/>
</dbReference>
<evidence type="ECO:0000313" key="3">
    <source>
        <dbReference type="EMBL" id="AZU63858.1"/>
    </source>
</evidence>
<evidence type="ECO:0000259" key="1">
    <source>
        <dbReference type="Pfam" id="PF16285"/>
    </source>
</evidence>
<dbReference type="InterPro" id="IPR036265">
    <property type="entry name" value="HIT-like_sf"/>
</dbReference>
<gene>
    <name evidence="3" type="ORF">CHR53_22840</name>
</gene>
<evidence type="ECO:0000313" key="4">
    <source>
        <dbReference type="Proteomes" id="UP000282892"/>
    </source>
</evidence>
<dbReference type="Gene3D" id="3.30.428.10">
    <property type="entry name" value="HIT-like"/>
    <property type="match status" value="1"/>
</dbReference>
<keyword evidence="4" id="KW-1185">Reference proteome</keyword>